<sequence length="376" mass="40355">MPNPILAAAVIATAVVCVAAAGLYVHEQWIRPLYFPEDKMGTHNGRRRAGGDAQPEEDLDPWTKTLVAKMEAMNDELSTTRRGKRSASGSSSPRSLSERSGSGAGNACRAGSLGSRPRSIHAPLDEETIQAEYSYLMAMEQENERRRGVLAAETVQLDQAQQELEQRRISIRRSVASLRSDSAAVSPSAASFMARVNTPLPAPQEVQPRDADDDMEEEMLDMLASISSSNIYSESSIFDADDSAASKEEAQANENAETSEAPASSEDKQASGTVPEPASTSAVHAQSTVPFYERQLPRTMPRPIVLGRVVSDAPTVDSYYSNESIVAVTTAGRRDIGDQDNVSSALLAAMPVVQRGDAASIRSDDTCSWSELSSTA</sequence>
<dbReference type="Proteomes" id="UP000271241">
    <property type="component" value="Unassembled WGS sequence"/>
</dbReference>
<feature type="compositionally biased region" description="Polar residues" evidence="1">
    <location>
        <begin position="252"/>
        <end position="262"/>
    </location>
</feature>
<feature type="region of interest" description="Disordered" evidence="1">
    <location>
        <begin position="240"/>
        <end position="286"/>
    </location>
</feature>
<evidence type="ECO:0008006" key="5">
    <source>
        <dbReference type="Google" id="ProtNLM"/>
    </source>
</evidence>
<keyword evidence="2" id="KW-0732">Signal</keyword>
<feature type="chain" id="PRO_5020183807" description="Peroxin-14" evidence="2">
    <location>
        <begin position="21"/>
        <end position="376"/>
    </location>
</feature>
<feature type="region of interest" description="Disordered" evidence="1">
    <location>
        <begin position="74"/>
        <end position="125"/>
    </location>
</feature>
<feature type="compositionally biased region" description="Polar residues" evidence="1">
    <location>
        <begin position="366"/>
        <end position="376"/>
    </location>
</feature>
<dbReference type="AlphaFoldDB" id="A0A4P9XNS1"/>
<dbReference type="EMBL" id="KZ992773">
    <property type="protein sequence ID" value="RKP07061.1"/>
    <property type="molecule type" value="Genomic_DNA"/>
</dbReference>
<organism evidence="3 4">
    <name type="scientific">Thamnocephalis sphaerospora</name>
    <dbReference type="NCBI Taxonomy" id="78915"/>
    <lineage>
        <taxon>Eukaryota</taxon>
        <taxon>Fungi</taxon>
        <taxon>Fungi incertae sedis</taxon>
        <taxon>Zoopagomycota</taxon>
        <taxon>Zoopagomycotina</taxon>
        <taxon>Zoopagomycetes</taxon>
        <taxon>Zoopagales</taxon>
        <taxon>Sigmoideomycetaceae</taxon>
        <taxon>Thamnocephalis</taxon>
    </lineage>
</organism>
<evidence type="ECO:0000256" key="2">
    <source>
        <dbReference type="SAM" id="SignalP"/>
    </source>
</evidence>
<proteinExistence type="predicted"/>
<feature type="compositionally biased region" description="Low complexity" evidence="1">
    <location>
        <begin position="86"/>
        <end position="101"/>
    </location>
</feature>
<protein>
    <recommendedName>
        <fullName evidence="5">Peroxin-14</fullName>
    </recommendedName>
</protein>
<gene>
    <name evidence="3" type="ORF">THASP1DRAFT_24726</name>
</gene>
<keyword evidence="4" id="KW-1185">Reference proteome</keyword>
<reference evidence="4" key="1">
    <citation type="journal article" date="2018" name="Nat. Microbiol.">
        <title>Leveraging single-cell genomics to expand the fungal tree of life.</title>
        <authorList>
            <person name="Ahrendt S.R."/>
            <person name="Quandt C.A."/>
            <person name="Ciobanu D."/>
            <person name="Clum A."/>
            <person name="Salamov A."/>
            <person name="Andreopoulos B."/>
            <person name="Cheng J.F."/>
            <person name="Woyke T."/>
            <person name="Pelin A."/>
            <person name="Henrissat B."/>
            <person name="Reynolds N.K."/>
            <person name="Benny G.L."/>
            <person name="Smith M.E."/>
            <person name="James T.Y."/>
            <person name="Grigoriev I.V."/>
        </authorList>
    </citation>
    <scope>NUCLEOTIDE SEQUENCE [LARGE SCALE GENOMIC DNA]</scope>
    <source>
        <strain evidence="4">RSA 1356</strain>
    </source>
</reference>
<evidence type="ECO:0000256" key="1">
    <source>
        <dbReference type="SAM" id="MobiDB-lite"/>
    </source>
</evidence>
<evidence type="ECO:0000313" key="3">
    <source>
        <dbReference type="EMBL" id="RKP07061.1"/>
    </source>
</evidence>
<feature type="region of interest" description="Disordered" evidence="1">
    <location>
        <begin position="37"/>
        <end position="61"/>
    </location>
</feature>
<accession>A0A4P9XNS1</accession>
<feature type="signal peptide" evidence="2">
    <location>
        <begin position="1"/>
        <end position="20"/>
    </location>
</feature>
<name>A0A4P9XNS1_9FUNG</name>
<evidence type="ECO:0000313" key="4">
    <source>
        <dbReference type="Proteomes" id="UP000271241"/>
    </source>
</evidence>
<feature type="region of interest" description="Disordered" evidence="1">
    <location>
        <begin position="357"/>
        <end position="376"/>
    </location>
</feature>